<dbReference type="OrthoDB" id="1521695at2"/>
<dbReference type="InterPro" id="IPR013784">
    <property type="entry name" value="Carb-bd-like_fold"/>
</dbReference>
<evidence type="ECO:0008006" key="5">
    <source>
        <dbReference type="Google" id="ProtNLM"/>
    </source>
</evidence>
<feature type="region of interest" description="Disordered" evidence="1">
    <location>
        <begin position="903"/>
        <end position="926"/>
    </location>
</feature>
<dbReference type="EMBL" id="QNUL01000003">
    <property type="protein sequence ID" value="REA63235.1"/>
    <property type="molecule type" value="Genomic_DNA"/>
</dbReference>
<evidence type="ECO:0000313" key="4">
    <source>
        <dbReference type="Proteomes" id="UP000256373"/>
    </source>
</evidence>
<dbReference type="InterPro" id="IPR008969">
    <property type="entry name" value="CarboxyPept-like_regulatory"/>
</dbReference>
<dbReference type="RefSeq" id="WP_115829823.1">
    <property type="nucleotide sequence ID" value="NZ_QNUL01000003.1"/>
</dbReference>
<dbReference type="SUPFAM" id="SSF49452">
    <property type="entry name" value="Starch-binding domain-like"/>
    <property type="match status" value="1"/>
</dbReference>
<evidence type="ECO:0000313" key="3">
    <source>
        <dbReference type="EMBL" id="REA63235.1"/>
    </source>
</evidence>
<sequence length="1950" mass="210459">MKRILLSLLMVCACLNTMAQNTAIRLTLNILPPYSTSLTDYRPSPSSPGKMIVTVQNQSNQEQRIYIRAEIHGEDNGVRIYTSPDYVPATPIVLNPFETRQLFPNEIMEIYDPNRLVYIGTDQRQIKNSDRVPEGMYSICARAYDHTPGRTQTPISMASPAGCTSIFMRNPEPPILIQPFQDAEVKAFQPQNVIFSWTQPAGSDPNTRYRLRIVEMFEADGRRTDPNVIYEASGSPIFDQEIMGNTYVYGPSDHALVPGRRYAWAVAAVDPNAKTAFRNYGRSEVRAFTYKSYLPEQIAAISDVQKEKQKKGGRAVLPNVRFTRDIQIRDLIKNTFKGKLIWAYRKSETGFVPEPPPAQVKDPHFPSDNSNGLSRFESLEMSGSFRGNVATAVTGTKKANSLPTGVSTANTGRIHSFGGGNTTISLVSTALTDRASTNVQSMLTVRQRHQERILTLADENRYPLSETKISLYLRKKSKTGKPAQAAPMIFRVDGKSEKDEILLGQTTTNTAGEFVLNYMDDIPDGYDVYLKTDNPYFEFADYDIPLVAGQQGSYDFGDLVGLAKTFRVRVKVVNQEGSELDLATVRLERTSGFYISNPTNQNLLHEVMRDSLSDQPTEVVAIGKNGSFWPRLFYSQGFTDCYSVVIEGEGMRKTVHNLNLIDLSNLGANLSESDQVVLLEKSFVADIALPVVEGRVLTKNGEVPVAGAIVTVRKKGSQSAQPTKLSNGMTAISVNLNDRSATTDSLGKFTIENIPVSAEAVEVMVNFKGKQTIHDKDLYLSQRGLRETIDPLFINAELITVSGKVVDTNGEPLPDATLTWKTGGKAFYSDEEGNFTGSQTEGKHILIARKPGFRDTEYAVELKAQSKPQGSYQPGRSVNTSISSWTQSVNTARLNFKGAGIYDGKTVTPKPSSKTASSSSPTSQKLVQAGTLNNTSKTLTTAAQNYFDVFGDGMPSSSVSSGHVIVMSRFFVKVLVKDAGNNQPIPNAKVSAEGSMSEAVTNSAGSTIVSDVQGGNGAIIVNGPEGSFYATKKSEVILDASQDTLSVEVSLKAGAKASGQVRLAGAPVADAVVAVEGMEHIFAKTNQQGQYILSGIPAGEYTLVASKEGMLAGENTKQFNPNETYSIDFTLTDPGFNAASLLGFKLVLFRSKPGMSANEFIISGELKSLPDNPIFKKTGNTELSLRFTDKTIIKEGNTIYPKGGELITDVSEIKLKAFEYLIVRLRNAGGLRVRPASAGSRTHGEIAGEADIDWGATFSAISGITLPSVPVKIRMGATENIIAPINSAGTASFTSLGLSGPAEGWSLYGIKVIPDLPGCTVDKEGLNLKGMVKIEGIPLLNNQELKLDRFVISKRGEIKDVSINLNPAPTLTLITWKLKLSGVNINQYGLKLNGELEVPVPSSDLAKISVKELGINAQQLTGGTFLLPSTGVDIFGQVKFKTTPGKDFTIQKIAGSTHYRFIGAGSIDLPKWINQRITLDHFSVATNGDFSVVADTDIEVDFAGMAKLGITKFGFASNVSQITVGGKFRLNIPMFGAGADGTLYFRKGAAPRIDELGINFNLASAIAVEAKLKFNETEFRGEGALKLAGISGVGLKFWYEKINSAPRLSNSPPVSSGIRVGAQFLANVIIPIGLVKLDRLTGGFDFNFAENIYSINAGGRITVAPDPYGVVALDPVALKITSAPGGPVFEGNAGVKVLDAWTLGSATMKLDFNRKQFFIDGEFGAGFSLMKGIDVESKSGVHLELYTGTGSNYWFVAGYSRTRILGIFDTGVNIAAGWNVPKSTHTSLSGIPDYVLTNGRLYGGYFGTHSSIDIGPYTATLGPISATAWYKNSGMCEVYANFKSNSFGFKIASDWHAGGSASISPLGKVASADVRIKGEIEGYYGSSAWGVRGHLSGHVRAHIGCEGGCNSLAFKFPVPFPCGLKVCAGAAADVSYDSNRGIGISLRLFE</sequence>
<dbReference type="Pfam" id="PF13620">
    <property type="entry name" value="CarboxypepD_reg"/>
    <property type="match status" value="2"/>
</dbReference>
<proteinExistence type="predicted"/>
<dbReference type="Gene3D" id="2.60.40.1120">
    <property type="entry name" value="Carboxypeptidase-like, regulatory domain"/>
    <property type="match status" value="2"/>
</dbReference>
<keyword evidence="2" id="KW-0732">Signal</keyword>
<feature type="chain" id="PRO_5017783127" description="Carboxypeptidase regulatory-like domain-containing protein" evidence="2">
    <location>
        <begin position="20"/>
        <end position="1950"/>
    </location>
</feature>
<protein>
    <recommendedName>
        <fullName evidence="5">Carboxypeptidase regulatory-like domain-containing protein</fullName>
    </recommendedName>
</protein>
<comment type="caution">
    <text evidence="3">The sequence shown here is derived from an EMBL/GenBank/DDBJ whole genome shotgun (WGS) entry which is preliminary data.</text>
</comment>
<evidence type="ECO:0000256" key="1">
    <source>
        <dbReference type="SAM" id="MobiDB-lite"/>
    </source>
</evidence>
<name>A0A3D8YFG7_9BACT</name>
<accession>A0A3D8YFG7</accession>
<dbReference type="Proteomes" id="UP000256373">
    <property type="component" value="Unassembled WGS sequence"/>
</dbReference>
<feature type="compositionally biased region" description="Low complexity" evidence="1">
    <location>
        <begin position="905"/>
        <end position="923"/>
    </location>
</feature>
<reference evidence="3 4" key="1">
    <citation type="submission" date="2018-07" db="EMBL/GenBank/DDBJ databases">
        <title>Dyadobacter roseus sp. nov., isolated from rose rhizosphere soil.</title>
        <authorList>
            <person name="Chen L."/>
        </authorList>
    </citation>
    <scope>NUCLEOTIDE SEQUENCE [LARGE SCALE GENOMIC DNA]</scope>
    <source>
        <strain evidence="3 4">RS19</strain>
    </source>
</reference>
<organism evidence="3 4">
    <name type="scientific">Dyadobacter luteus</name>
    <dbReference type="NCBI Taxonomy" id="2259619"/>
    <lineage>
        <taxon>Bacteria</taxon>
        <taxon>Pseudomonadati</taxon>
        <taxon>Bacteroidota</taxon>
        <taxon>Cytophagia</taxon>
        <taxon>Cytophagales</taxon>
        <taxon>Spirosomataceae</taxon>
        <taxon>Dyadobacter</taxon>
    </lineage>
</organism>
<evidence type="ECO:0000256" key="2">
    <source>
        <dbReference type="SAM" id="SignalP"/>
    </source>
</evidence>
<keyword evidence="4" id="KW-1185">Reference proteome</keyword>
<dbReference type="GO" id="GO:0030246">
    <property type="term" value="F:carbohydrate binding"/>
    <property type="evidence" value="ECO:0007669"/>
    <property type="project" value="InterPro"/>
</dbReference>
<gene>
    <name evidence="3" type="ORF">DSL64_06370</name>
</gene>
<dbReference type="SUPFAM" id="SSF49464">
    <property type="entry name" value="Carboxypeptidase regulatory domain-like"/>
    <property type="match status" value="1"/>
</dbReference>
<feature type="signal peptide" evidence="2">
    <location>
        <begin position="1"/>
        <end position="19"/>
    </location>
</feature>